<dbReference type="InterPro" id="IPR006037">
    <property type="entry name" value="RCK_C"/>
</dbReference>
<reference evidence="10" key="3">
    <citation type="journal article" date="2011" name="PLoS ONE">
        <title>Genome sequence of a mesophilic hydrogenotrophic methanogen Methanocella paludicola, the first cultivated representative of the order Methanocellales.</title>
        <authorList>
            <person name="Sakai S."/>
            <person name="Takaki Y."/>
            <person name="Shimamura S."/>
            <person name="Sekine M."/>
            <person name="Tajima T."/>
            <person name="Kosugi H."/>
            <person name="Ichikawa N."/>
            <person name="Tasumi E."/>
            <person name="Hiraki A.T."/>
            <person name="Shimizu A."/>
            <person name="Kato Y."/>
            <person name="Nishiko R."/>
            <person name="Mori K."/>
            <person name="Fujita N."/>
            <person name="Imachi H."/>
            <person name="Takai K."/>
        </authorList>
    </citation>
    <scope>NUCLEOTIDE SEQUENCE [LARGE SCALE GENOMIC DNA]</scope>
    <source>
        <strain evidence="10">DSM 17711 / JCM 13418 / NBRC 101707 / SANAE</strain>
    </source>
</reference>
<dbReference type="SUPFAM" id="SSF51735">
    <property type="entry name" value="NAD(P)-binding Rossmann-fold domains"/>
    <property type="match status" value="1"/>
</dbReference>
<evidence type="ECO:0000313" key="9">
    <source>
        <dbReference type="EMBL" id="BAI62578.1"/>
    </source>
</evidence>
<dbReference type="InterPro" id="IPR036721">
    <property type="entry name" value="RCK_C_sf"/>
</dbReference>
<dbReference type="PANTHER" id="PTHR43833">
    <property type="entry name" value="POTASSIUM CHANNEL PROTEIN 2-RELATED-RELATED"/>
    <property type="match status" value="1"/>
</dbReference>
<dbReference type="SUPFAM" id="SSF116726">
    <property type="entry name" value="TrkA C-terminal domain-like"/>
    <property type="match status" value="1"/>
</dbReference>
<comment type="function">
    <text evidence="1">Part of a potassium transport system.</text>
</comment>
<feature type="domain" description="RCK N-terminal" evidence="7">
    <location>
        <begin position="1"/>
        <end position="122"/>
    </location>
</feature>
<dbReference type="PROSITE" id="PS51202">
    <property type="entry name" value="RCK_C"/>
    <property type="match status" value="1"/>
</dbReference>
<dbReference type="Gene3D" id="3.30.70.1450">
    <property type="entry name" value="Regulator of K+ conductance, C-terminal domain"/>
    <property type="match status" value="1"/>
</dbReference>
<dbReference type="Pfam" id="PF02080">
    <property type="entry name" value="TrkA_C"/>
    <property type="match status" value="1"/>
</dbReference>
<reference evidence="9 10" key="1">
    <citation type="journal article" date="2007" name="Appl. Environ. Microbiol.">
        <title>Isolation of key methanogens for global methane emission from rice paddy fields: a novel isolate affiliated with the clone cluster rice cluster I.</title>
        <authorList>
            <person name="Sakai S."/>
            <person name="Imachi H."/>
            <person name="Sekiguchi Y."/>
            <person name="Ohashi A."/>
            <person name="Harada H."/>
            <person name="Kamagata Y."/>
        </authorList>
    </citation>
    <scope>NUCLEOTIDE SEQUENCE [LARGE SCALE GENOMIC DNA]</scope>
    <source>
        <strain evidence="10">DSM 17711 / JCM 13418 / NBRC 101707 / SANAE</strain>
    </source>
</reference>
<dbReference type="FunCoup" id="D1Z1K6">
    <property type="interactions" value="1"/>
</dbReference>
<keyword evidence="2" id="KW-0813">Transport</keyword>
<dbReference type="InterPro" id="IPR003148">
    <property type="entry name" value="RCK_N"/>
</dbReference>
<keyword evidence="3" id="KW-0633">Potassium transport</keyword>
<dbReference type="Pfam" id="PF02254">
    <property type="entry name" value="TrkA_N"/>
    <property type="match status" value="1"/>
</dbReference>
<evidence type="ECO:0000256" key="1">
    <source>
        <dbReference type="ARBA" id="ARBA00003660"/>
    </source>
</evidence>
<dbReference type="OrthoDB" id="24929at2157"/>
<keyword evidence="6" id="KW-0406">Ion transport</keyword>
<feature type="domain" description="RCK C-terminal" evidence="8">
    <location>
        <begin position="136"/>
        <end position="216"/>
    </location>
</feature>
<evidence type="ECO:0000259" key="7">
    <source>
        <dbReference type="PROSITE" id="PS51201"/>
    </source>
</evidence>
<dbReference type="InParanoid" id="D1Z1K6"/>
<dbReference type="Gene3D" id="3.40.50.720">
    <property type="entry name" value="NAD(P)-binding Rossmann-like Domain"/>
    <property type="match status" value="1"/>
</dbReference>
<evidence type="ECO:0000256" key="3">
    <source>
        <dbReference type="ARBA" id="ARBA00022538"/>
    </source>
</evidence>
<dbReference type="PANTHER" id="PTHR43833:SF5">
    <property type="entry name" value="TRK SYSTEM POTASSIUM UPTAKE PROTEIN TRKA"/>
    <property type="match status" value="1"/>
</dbReference>
<dbReference type="InterPro" id="IPR006036">
    <property type="entry name" value="K_uptake_TrkA"/>
</dbReference>
<sequence length="216" mass="23163">MYIIIVGLGGIGRNLARIAVGERYNVVVIDSDPERTQDIALRYDLVSITGDASLISTLEDAGISEADSVICTTGDDNVNLMVVLKAKEKKVKSITTVVNENENIEIFKGTGATILKNPDGVVAENIFNMIQRPAINDFVTLAGGKAEIIEVIIHEGSHALGKAIKDLGLPPKTLIIAIERGESVIIPEGSTVIRPNDSVFVLVGREMVERVSGMLQ</sequence>
<evidence type="ECO:0000256" key="5">
    <source>
        <dbReference type="ARBA" id="ARBA00023027"/>
    </source>
</evidence>
<dbReference type="Proteomes" id="UP000001882">
    <property type="component" value="Chromosome"/>
</dbReference>
<dbReference type="STRING" id="304371.MCP_2506"/>
<name>D1Z1K6_METPS</name>
<keyword evidence="5" id="KW-0520">NAD</keyword>
<evidence type="ECO:0000313" key="10">
    <source>
        <dbReference type="Proteomes" id="UP000001882"/>
    </source>
</evidence>
<keyword evidence="10" id="KW-1185">Reference proteome</keyword>
<dbReference type="GO" id="GO:0005886">
    <property type="term" value="C:plasma membrane"/>
    <property type="evidence" value="ECO:0007669"/>
    <property type="project" value="InterPro"/>
</dbReference>
<dbReference type="InterPro" id="IPR036291">
    <property type="entry name" value="NAD(P)-bd_dom_sf"/>
</dbReference>
<evidence type="ECO:0000256" key="4">
    <source>
        <dbReference type="ARBA" id="ARBA00022958"/>
    </source>
</evidence>
<dbReference type="AlphaFoldDB" id="D1Z1K6"/>
<dbReference type="EMBL" id="AP011532">
    <property type="protein sequence ID" value="BAI62578.1"/>
    <property type="molecule type" value="Genomic_DNA"/>
</dbReference>
<evidence type="ECO:0000256" key="2">
    <source>
        <dbReference type="ARBA" id="ARBA00022448"/>
    </source>
</evidence>
<evidence type="ECO:0000259" key="8">
    <source>
        <dbReference type="PROSITE" id="PS51202"/>
    </source>
</evidence>
<organism evidence="9 10">
    <name type="scientific">Methanocella paludicola (strain DSM 17711 / JCM 13418 / NBRC 101707 / SANAE)</name>
    <dbReference type="NCBI Taxonomy" id="304371"/>
    <lineage>
        <taxon>Archaea</taxon>
        <taxon>Methanobacteriati</taxon>
        <taxon>Methanobacteriota</taxon>
        <taxon>Stenosarchaea group</taxon>
        <taxon>Methanomicrobia</taxon>
        <taxon>Methanocellales</taxon>
        <taxon>Methanocellaceae</taxon>
        <taxon>Methanocella</taxon>
    </lineage>
</organism>
<protein>
    <submittedName>
        <fullName evidence="9">Trk system potassium uptake protein TrkA homolog</fullName>
    </submittedName>
</protein>
<dbReference type="PRINTS" id="PR00335">
    <property type="entry name" value="KUPTAKETRKA"/>
</dbReference>
<evidence type="ECO:0000256" key="6">
    <source>
        <dbReference type="ARBA" id="ARBA00023065"/>
    </source>
</evidence>
<dbReference type="PROSITE" id="PS51201">
    <property type="entry name" value="RCK_N"/>
    <property type="match status" value="1"/>
</dbReference>
<accession>D1Z1K6</accession>
<reference evidence="9 10" key="2">
    <citation type="journal article" date="2008" name="Int. J. Syst. Evol. Microbiol.">
        <title>Methanocella paludicola gen. nov., sp. nov., a methane-producing archaeon, the first isolate of the lineage 'Rice Cluster I', and proposal of the new archaeal order Methanocellales ord. nov.</title>
        <authorList>
            <person name="Sakai S."/>
            <person name="Imachi H."/>
            <person name="Hanada S."/>
            <person name="Ohashi A."/>
            <person name="Harada H."/>
            <person name="Kamagata Y."/>
        </authorList>
    </citation>
    <scope>NUCLEOTIDE SEQUENCE [LARGE SCALE GENOMIC DNA]</scope>
    <source>
        <strain evidence="10">DSM 17711 / JCM 13418 / NBRC 101707 / SANAE</strain>
    </source>
</reference>
<dbReference type="InterPro" id="IPR050721">
    <property type="entry name" value="Trk_Ktr_HKT_K-transport"/>
</dbReference>
<dbReference type="KEGG" id="mpd:MCP_2506"/>
<keyword evidence="4" id="KW-0630">Potassium</keyword>
<dbReference type="eggNOG" id="arCOG01957">
    <property type="taxonomic scope" value="Archaea"/>
</dbReference>
<gene>
    <name evidence="9" type="primary">trkA-2</name>
    <name evidence="9" type="ordered locus">MCP_2506</name>
</gene>
<dbReference type="GO" id="GO:0015079">
    <property type="term" value="F:potassium ion transmembrane transporter activity"/>
    <property type="evidence" value="ECO:0007669"/>
    <property type="project" value="InterPro"/>
</dbReference>
<proteinExistence type="predicted"/>